<evidence type="ECO:0000256" key="2">
    <source>
        <dbReference type="PIRNR" id="PIRNR029950"/>
    </source>
</evidence>
<proteinExistence type="inferred from homology"/>
<reference evidence="3 4" key="1">
    <citation type="submission" date="2015-07" db="EMBL/GenBank/DDBJ databases">
        <title>Genome analysis of myxobacterium Chondromyces crocatus Cm c5 reveals a high potential for natural compound synthesis and the genetic basis for the loss of fruiting body formation.</title>
        <authorList>
            <person name="Zaburannyi N."/>
            <person name="Bunk B."/>
            <person name="Maier J."/>
            <person name="Overmann J."/>
            <person name="Mueller R."/>
        </authorList>
    </citation>
    <scope>NUCLEOTIDE SEQUENCE [LARGE SCALE GENOMIC DNA]</scope>
    <source>
        <strain evidence="3 4">Cm c5</strain>
    </source>
</reference>
<dbReference type="OrthoDB" id="5621871at2"/>
<dbReference type="GO" id="GO:0003723">
    <property type="term" value="F:RNA binding"/>
    <property type="evidence" value="ECO:0007669"/>
    <property type="project" value="UniProtKB-UniRule"/>
</dbReference>
<dbReference type="InterPro" id="IPR010155">
    <property type="entry name" value="CRISPR-assoc_prot_Cas5d"/>
</dbReference>
<keyword evidence="2" id="KW-0540">Nuclease</keyword>
<accession>A0A0K1ELM4</accession>
<keyword evidence="2" id="KW-0378">Hydrolase</keyword>
<dbReference type="Gene3D" id="3.30.70.2660">
    <property type="match status" value="1"/>
</dbReference>
<dbReference type="RefSeq" id="WP_082362865.1">
    <property type="nucleotide sequence ID" value="NZ_CP012159.1"/>
</dbReference>
<organism evidence="3 4">
    <name type="scientific">Chondromyces crocatus</name>
    <dbReference type="NCBI Taxonomy" id="52"/>
    <lineage>
        <taxon>Bacteria</taxon>
        <taxon>Pseudomonadati</taxon>
        <taxon>Myxococcota</taxon>
        <taxon>Polyangia</taxon>
        <taxon>Polyangiales</taxon>
        <taxon>Polyangiaceae</taxon>
        <taxon>Chondromyces</taxon>
    </lineage>
</organism>
<evidence type="ECO:0000256" key="1">
    <source>
        <dbReference type="ARBA" id="ARBA00023118"/>
    </source>
</evidence>
<dbReference type="GO" id="GO:0016787">
    <property type="term" value="F:hydrolase activity"/>
    <property type="evidence" value="ECO:0007669"/>
    <property type="project" value="UniProtKB-KW"/>
</dbReference>
<dbReference type="PIRSF" id="PIRSF029950">
    <property type="entry name" value="Cas_CT1134"/>
    <property type="match status" value="1"/>
</dbReference>
<dbReference type="PATRIC" id="fig|52.7.peg.6311"/>
<dbReference type="Pfam" id="PF09704">
    <property type="entry name" value="Cas_Cas5d"/>
    <property type="match status" value="1"/>
</dbReference>
<protein>
    <recommendedName>
        <fullName evidence="2">pre-crRNA processing endonuclease</fullName>
        <ecNumber evidence="2">3.1.-.-</ecNumber>
    </recommendedName>
</protein>
<dbReference type="NCBIfam" id="TIGR02593">
    <property type="entry name" value="CRISPR_cas5"/>
    <property type="match status" value="1"/>
</dbReference>
<comment type="similarity">
    <text evidence="2">Belongs to the CRISPR-associated protein Cas5 family. Subtype I-C/Dvulg subfamily.</text>
</comment>
<dbReference type="CDD" id="cd09752">
    <property type="entry name" value="Cas5_I-C"/>
    <property type="match status" value="1"/>
</dbReference>
<dbReference type="InterPro" id="IPR013422">
    <property type="entry name" value="CRISPR-assoc_prot_Cas5_N"/>
</dbReference>
<keyword evidence="4" id="KW-1185">Reference proteome</keyword>
<evidence type="ECO:0000313" key="4">
    <source>
        <dbReference type="Proteomes" id="UP000067626"/>
    </source>
</evidence>
<keyword evidence="2" id="KW-0694">RNA-binding</keyword>
<dbReference type="GO" id="GO:0043571">
    <property type="term" value="P:maintenance of CRISPR repeat elements"/>
    <property type="evidence" value="ECO:0007669"/>
    <property type="project" value="UniProtKB-UniRule"/>
</dbReference>
<dbReference type="AlphaFoldDB" id="A0A0K1ELM4"/>
<dbReference type="GO" id="GO:0051607">
    <property type="term" value="P:defense response to virus"/>
    <property type="evidence" value="ECO:0007669"/>
    <property type="project" value="UniProtKB-UniRule"/>
</dbReference>
<keyword evidence="2" id="KW-0255">Endonuclease</keyword>
<dbReference type="NCBIfam" id="TIGR01876">
    <property type="entry name" value="cas_Cas5d"/>
    <property type="match status" value="1"/>
</dbReference>
<dbReference type="Proteomes" id="UP000067626">
    <property type="component" value="Chromosome"/>
</dbReference>
<dbReference type="GO" id="GO:0004519">
    <property type="term" value="F:endonuclease activity"/>
    <property type="evidence" value="ECO:0007669"/>
    <property type="project" value="UniProtKB-UniRule"/>
</dbReference>
<dbReference type="EMBL" id="CP012159">
    <property type="protein sequence ID" value="AKT41518.1"/>
    <property type="molecule type" value="Genomic_DNA"/>
</dbReference>
<sequence length="219" mass="24628">MQSKRFKIRAFGPMACFTRPEMKVERVSYEVMTPSAARGLVEAILWKPAIRWHIHEIAVLNPVKWVSFRRNEVTDRASPRVLDYCADEPSRRAQRNTVALRDVDYVITASFAMTERAGPDDNVVKFEQMFARRLEKGQCFHAPSLGCRELAASVEPAPEAVTPIDAAVDRPLGMMFYDFDYRGGRAARPLFFEARLSGGVLHVPGWEQVLRENAAGGAA</sequence>
<evidence type="ECO:0000313" key="3">
    <source>
        <dbReference type="EMBL" id="AKT41518.1"/>
    </source>
</evidence>
<gene>
    <name evidence="3" type="ORF">CMC5_057260</name>
</gene>
<keyword evidence="1 2" id="KW-0051">Antiviral defense</keyword>
<dbReference type="STRING" id="52.CMC5_057260"/>
<dbReference type="EC" id="3.1.-.-" evidence="2"/>
<dbReference type="KEGG" id="ccro:CMC5_057260"/>
<comment type="function">
    <text evidence="2">CRISPR (clustered regularly interspaced short palindromic repeat) is an adaptive immune system that provides protection against mobile genetic elements (viruses, transposable elements and conjugative plasmids). CRISPR clusters contain spacers, sequences complementary to antecedent mobile elements, and target invading nucleic acids. CRISPR clusters are transcribed and processed into CRISPR RNA (crRNA).</text>
</comment>
<dbReference type="InterPro" id="IPR021124">
    <property type="entry name" value="CRISPR-assoc_prot_Cas5"/>
</dbReference>
<name>A0A0K1ELM4_CHOCO</name>